<gene>
    <name evidence="1" type="ORF">O3W52_02975</name>
</gene>
<protein>
    <submittedName>
        <fullName evidence="1">Uncharacterized protein</fullName>
    </submittedName>
</protein>
<dbReference type="EMBL" id="JAPVOI010000003">
    <property type="protein sequence ID" value="MCZ4089059.1"/>
    <property type="molecule type" value="Genomic_DNA"/>
</dbReference>
<name>A0ABT4KAS9_9HYPH</name>
<proteinExistence type="predicted"/>
<accession>A0ABT4KAS9</accession>
<sequence>MNNGDLMRYCMTFSDCCFRYINLKWKQKIGEKSHMIKVITLGLQSPNSTMQIIQRGGKKFILALCITIETSAANLADAMPNTPVSFGIEEVPFAAVKKAFAESDPDKDIGALIALKDGSSYRTKPHRLFRTSCAVP</sequence>
<evidence type="ECO:0000313" key="2">
    <source>
        <dbReference type="Proteomes" id="UP001079430"/>
    </source>
</evidence>
<dbReference type="Proteomes" id="UP001079430">
    <property type="component" value="Unassembled WGS sequence"/>
</dbReference>
<evidence type="ECO:0000313" key="1">
    <source>
        <dbReference type="EMBL" id="MCZ4089059.1"/>
    </source>
</evidence>
<keyword evidence="2" id="KW-1185">Reference proteome</keyword>
<reference evidence="1" key="1">
    <citation type="submission" date="2022-10" db="EMBL/GenBank/DDBJ databases">
        <title>Whole genome sequencing of three plant growth promoting bacteria isolated from Vachellia tortilis subsp. raddiana in Morocco.</title>
        <authorList>
            <person name="Hnini M."/>
            <person name="Zouagui R."/>
            <person name="Zouagui H."/>
            <person name="Chemao Elfihri M.-W."/>
            <person name="Ibrahimi A."/>
            <person name="Sbabou L."/>
            <person name="Aurag J."/>
        </authorList>
    </citation>
    <scope>NUCLEOTIDE SEQUENCE</scope>
    <source>
        <strain evidence="1">LMR678</strain>
    </source>
</reference>
<dbReference type="RefSeq" id="WP_269275365.1">
    <property type="nucleotide sequence ID" value="NZ_JAPVOI010000003.1"/>
</dbReference>
<organism evidence="1 2">
    <name type="scientific">Sinorhizobium psoraleae</name>
    <dbReference type="NCBI Taxonomy" id="520838"/>
    <lineage>
        <taxon>Bacteria</taxon>
        <taxon>Pseudomonadati</taxon>
        <taxon>Pseudomonadota</taxon>
        <taxon>Alphaproteobacteria</taxon>
        <taxon>Hyphomicrobiales</taxon>
        <taxon>Rhizobiaceae</taxon>
        <taxon>Sinorhizobium/Ensifer group</taxon>
        <taxon>Sinorhizobium</taxon>
    </lineage>
</organism>
<comment type="caution">
    <text evidence="1">The sequence shown here is derived from an EMBL/GenBank/DDBJ whole genome shotgun (WGS) entry which is preliminary data.</text>
</comment>